<proteinExistence type="predicted"/>
<protein>
    <submittedName>
        <fullName evidence="1">Uncharacterized protein</fullName>
    </submittedName>
</protein>
<reference evidence="1" key="1">
    <citation type="submission" date="2020-02" db="EMBL/GenBank/DDBJ databases">
        <authorList>
            <person name="Meier V. D."/>
        </authorList>
    </citation>
    <scope>NUCLEOTIDE SEQUENCE</scope>
    <source>
        <strain evidence="1">AVDCRST_MAG73</strain>
    </source>
</reference>
<dbReference type="AlphaFoldDB" id="A0A6J4USR5"/>
<evidence type="ECO:0000313" key="1">
    <source>
        <dbReference type="EMBL" id="CAA9555208.1"/>
    </source>
</evidence>
<name>A0A6J4USR5_9BACT</name>
<dbReference type="Gene3D" id="3.20.20.80">
    <property type="entry name" value="Glycosidases"/>
    <property type="match status" value="1"/>
</dbReference>
<dbReference type="EMBL" id="CADCWE010000213">
    <property type="protein sequence ID" value="CAA9555208.1"/>
    <property type="molecule type" value="Genomic_DNA"/>
</dbReference>
<sequence>MAGERGFSYFGNRYPTHARDDLRAMAGAGATFVVHVMTEEDLAWNPGTIRDLVAATHRQGMTAWLDSWGAGGVFGGEAASYAVMAHPGACQKTNLGKHQPARCPRQPALRDPIARWLDAAVASDATIVLWDEPHLFILRPQRSDLRWSCRCARCRRAFLRRHGVPMPTL</sequence>
<organism evidence="1">
    <name type="scientific">uncultured Thermomicrobiales bacterium</name>
    <dbReference type="NCBI Taxonomy" id="1645740"/>
    <lineage>
        <taxon>Bacteria</taxon>
        <taxon>Pseudomonadati</taxon>
        <taxon>Thermomicrobiota</taxon>
        <taxon>Thermomicrobia</taxon>
        <taxon>Thermomicrobiales</taxon>
        <taxon>environmental samples</taxon>
    </lineage>
</organism>
<gene>
    <name evidence="1" type="ORF">AVDCRST_MAG73-3226</name>
</gene>
<accession>A0A6J4USR5</accession>